<comment type="caution">
    <text evidence="2">The sequence shown here is derived from an EMBL/GenBank/DDBJ whole genome shotgun (WGS) entry which is preliminary data.</text>
</comment>
<dbReference type="eggNOG" id="ENOG502RGPS">
    <property type="taxonomic scope" value="Eukaryota"/>
</dbReference>
<dbReference type="AlphaFoldDB" id="V9DTP2"/>
<dbReference type="EMBL" id="ANIZ01004262">
    <property type="protein sequence ID" value="ETI30265.1"/>
    <property type="molecule type" value="Genomic_DNA"/>
</dbReference>
<dbReference type="Proteomes" id="UP000018721">
    <property type="component" value="Unassembled WGS sequence"/>
</dbReference>
<evidence type="ECO:0000256" key="1">
    <source>
        <dbReference type="SAM" id="Coils"/>
    </source>
</evidence>
<keyword evidence="3" id="KW-1185">Reference proteome</keyword>
<organism evidence="2 3">
    <name type="scientific">Phytophthora nicotianae P1569</name>
    <dbReference type="NCBI Taxonomy" id="1317065"/>
    <lineage>
        <taxon>Eukaryota</taxon>
        <taxon>Sar</taxon>
        <taxon>Stramenopiles</taxon>
        <taxon>Oomycota</taxon>
        <taxon>Peronosporomycetes</taxon>
        <taxon>Peronosporales</taxon>
        <taxon>Peronosporaceae</taxon>
        <taxon>Phytophthora</taxon>
    </lineage>
</organism>
<keyword evidence="1" id="KW-0175">Coiled coil</keyword>
<evidence type="ECO:0000313" key="3">
    <source>
        <dbReference type="Proteomes" id="UP000018721"/>
    </source>
</evidence>
<sequence length="295" mass="33711">FCQERYDAVVRELGVTSALLTDERVSVQRLEAELASVASIREEHRRLQVSSAVAARRSQRQIEILERPVADLRSQLTALTGHPDLGSTPPPALARRLQAQDREVRSSRERIATLKRSEKALEDATAQLRRQAEVGNRRLARLREECGEYQQRLESLRDERDQATTQLREECGEYQQRLESLRDERDQATTQLRGTRERLTKTRSELQSQAEHITSMRSSMSRLEGQVAQWRGADAESQATLTELIAETELLRQDQDRLSRVYNELRDHYAEAYTRFSAVASAVGQTVTLPPPSNF</sequence>
<feature type="non-terminal residue" evidence="2">
    <location>
        <position position="1"/>
    </location>
</feature>
<accession>V9DTP2</accession>
<dbReference type="HOGENOM" id="CLU_945249_0_0_1"/>
<evidence type="ECO:0000313" key="2">
    <source>
        <dbReference type="EMBL" id="ETI30265.1"/>
    </source>
</evidence>
<dbReference type="Gene3D" id="1.10.287.1490">
    <property type="match status" value="1"/>
</dbReference>
<name>V9DTP2_PHYNI</name>
<feature type="non-terminal residue" evidence="2">
    <location>
        <position position="295"/>
    </location>
</feature>
<reference evidence="2 3" key="1">
    <citation type="submission" date="2013-11" db="EMBL/GenBank/DDBJ databases">
        <title>The Genome Sequence of Phytophthora parasitica P1569.</title>
        <authorList>
            <consortium name="The Broad Institute Genomics Platform"/>
            <person name="Russ C."/>
            <person name="Tyler B."/>
            <person name="Panabieres F."/>
            <person name="Shan W."/>
            <person name="Tripathy S."/>
            <person name="Grunwald N."/>
            <person name="Machado M."/>
            <person name="Johnson C.S."/>
            <person name="Arredondo F."/>
            <person name="Hong C."/>
            <person name="Coffey M."/>
            <person name="Young S.K."/>
            <person name="Zeng Q."/>
            <person name="Gargeya S."/>
            <person name="Fitzgerald M."/>
            <person name="Abouelleil A."/>
            <person name="Alvarado L."/>
            <person name="Chapman S.B."/>
            <person name="Gainer-Dewar J."/>
            <person name="Goldberg J."/>
            <person name="Griggs A."/>
            <person name="Gujja S."/>
            <person name="Hansen M."/>
            <person name="Howarth C."/>
            <person name="Imamovic A."/>
            <person name="Ireland A."/>
            <person name="Larimer J."/>
            <person name="McCowan C."/>
            <person name="Murphy C."/>
            <person name="Pearson M."/>
            <person name="Poon T.W."/>
            <person name="Priest M."/>
            <person name="Roberts A."/>
            <person name="Saif S."/>
            <person name="Shea T."/>
            <person name="Sykes S."/>
            <person name="Wortman J."/>
            <person name="Nusbaum C."/>
            <person name="Birren B."/>
        </authorList>
    </citation>
    <scope>NUCLEOTIDE SEQUENCE [LARGE SCALE GENOMIC DNA]</scope>
    <source>
        <strain evidence="2 3">P1569</strain>
    </source>
</reference>
<feature type="coiled-coil region" evidence="1">
    <location>
        <begin position="97"/>
        <end position="198"/>
    </location>
</feature>
<protein>
    <submittedName>
        <fullName evidence="2">Uncharacterized protein</fullName>
    </submittedName>
</protein>
<dbReference type="OrthoDB" id="142957at2759"/>
<proteinExistence type="predicted"/>
<gene>
    <name evidence="2" type="ORF">F443_22614</name>
</gene>